<reference evidence="4" key="1">
    <citation type="submission" date="2016-04" db="EMBL/GenBank/DDBJ databases">
        <title>Comparative genomics of biotechnologically important yeasts.</title>
        <authorList>
            <consortium name="DOE Joint Genome Institute"/>
            <person name="Riley R."/>
            <person name="Haridas S."/>
            <person name="Wolfe K.H."/>
            <person name="Lopes M.R."/>
            <person name="Hittinger C.T."/>
            <person name="Goker M."/>
            <person name="Salamov A."/>
            <person name="Wisecaver J."/>
            <person name="Long T.M."/>
            <person name="Aerts A.L."/>
            <person name="Barry K."/>
            <person name="Choi C."/>
            <person name="Clum A."/>
            <person name="Coughlan A.Y."/>
            <person name="Deshpande S."/>
            <person name="Douglass A.P."/>
            <person name="Hanson S.J."/>
            <person name="Klenk H.-P."/>
            <person name="Labutti K."/>
            <person name="Lapidus A."/>
            <person name="Lindquist E."/>
            <person name="Lipzen A."/>
            <person name="Meier-Kolthoff J.P."/>
            <person name="Ohm R.A."/>
            <person name="Otillar R.P."/>
            <person name="Pangilinan J."/>
            <person name="Peng Y."/>
            <person name="Rokas A."/>
            <person name="Rosa C.A."/>
            <person name="Scheuner C."/>
            <person name="Sibirny A.A."/>
            <person name="Slot J.C."/>
            <person name="Stielow J.B."/>
            <person name="Sun H."/>
            <person name="Kurtzman C.P."/>
            <person name="Blackwell M."/>
            <person name="Grigoriev I.V."/>
            <person name="Jeffries T.W."/>
        </authorList>
    </citation>
    <scope>NUCLEOTIDE SEQUENCE [LARGE SCALE GENOMIC DNA]</scope>
    <source>
        <strain evidence="4">NRRL YB-2248</strain>
    </source>
</reference>
<feature type="compositionally biased region" description="Low complexity" evidence="2">
    <location>
        <begin position="388"/>
        <end position="405"/>
    </location>
</feature>
<accession>A0A1E4T3B5</accession>
<evidence type="ECO:0000256" key="1">
    <source>
        <dbReference type="SAM" id="Coils"/>
    </source>
</evidence>
<dbReference type="Proteomes" id="UP000094801">
    <property type="component" value="Unassembled WGS sequence"/>
</dbReference>
<evidence type="ECO:0000313" key="3">
    <source>
        <dbReference type="EMBL" id="ODV86246.1"/>
    </source>
</evidence>
<evidence type="ECO:0000256" key="2">
    <source>
        <dbReference type="SAM" id="MobiDB-lite"/>
    </source>
</evidence>
<dbReference type="STRING" id="983967.A0A1E4T3B5"/>
<keyword evidence="1" id="KW-0175">Coiled coil</keyword>
<feature type="region of interest" description="Disordered" evidence="2">
    <location>
        <begin position="471"/>
        <end position="493"/>
    </location>
</feature>
<feature type="region of interest" description="Disordered" evidence="2">
    <location>
        <begin position="384"/>
        <end position="427"/>
    </location>
</feature>
<proteinExistence type="predicted"/>
<organism evidence="3 4">
    <name type="scientific">[Candida] arabinofermentans NRRL YB-2248</name>
    <dbReference type="NCBI Taxonomy" id="983967"/>
    <lineage>
        <taxon>Eukaryota</taxon>
        <taxon>Fungi</taxon>
        <taxon>Dikarya</taxon>
        <taxon>Ascomycota</taxon>
        <taxon>Saccharomycotina</taxon>
        <taxon>Pichiomycetes</taxon>
        <taxon>Pichiales</taxon>
        <taxon>Pichiaceae</taxon>
        <taxon>Ogataea</taxon>
        <taxon>Ogataea/Candida clade</taxon>
    </lineage>
</organism>
<feature type="coiled-coil region" evidence="1">
    <location>
        <begin position="304"/>
        <end position="345"/>
    </location>
</feature>
<gene>
    <name evidence="3" type="ORF">CANARDRAFT_27499</name>
</gene>
<dbReference type="EMBL" id="KV453850">
    <property type="protein sequence ID" value="ODV86246.1"/>
    <property type="molecule type" value="Genomic_DNA"/>
</dbReference>
<dbReference type="AlphaFoldDB" id="A0A1E4T3B5"/>
<feature type="compositionally biased region" description="Polar residues" evidence="2">
    <location>
        <begin position="411"/>
        <end position="427"/>
    </location>
</feature>
<evidence type="ECO:0000313" key="4">
    <source>
        <dbReference type="Proteomes" id="UP000094801"/>
    </source>
</evidence>
<protein>
    <submittedName>
        <fullName evidence="3">Uncharacterized protein</fullName>
    </submittedName>
</protein>
<keyword evidence="4" id="KW-1185">Reference proteome</keyword>
<feature type="compositionally biased region" description="Polar residues" evidence="2">
    <location>
        <begin position="473"/>
        <end position="493"/>
    </location>
</feature>
<sequence length="493" mass="55732">MTSIALNLLDQRLDQNDAYNFSDQRDVIDHLKSQYDASTKPESQKQQTQHGLNDLQLLSSVAFNKQLDNLIQNRNNLLFSFSDKFDQLDADTLRLLLERSMTDYHVDNKNQNLKILQIDEYDELRKTILELKSRKTTILNGLRKGLKSVDELIEVDSKLSTFEKQLNDHYILTSQLGYIQDIELSASSSTSSRLNKDIASSEIERSLDDLVSTVMSLSIQSGVQLPNPDPATMGNLHGRIDWCSNCISSLVEGVRNGSSPTHSQPASATVERFVDAGEKKKDENEKVDLKTALHDLQFAHNYLTRQYEDERDQYSHQLSQLRLQLEESKELLNESNMELSRSTNQTINLQMKITELQSELLKKDQAALRLIQENNLLKVDHLGQQPTSSAKSNSSDSPPTTPRTSFGSPEAYSTTGKSSNIPTSPTRNNVSASILRMEFKKLVNSINSRFEKELEVQRAEKERLQDLLRLYEGNSNNPPVTDNAITPPISSSL</sequence>
<name>A0A1E4T3B5_9ASCO</name>
<dbReference type="OrthoDB" id="3996692at2759"/>